<organism evidence="1 2">
    <name type="scientific">Melia azedarach</name>
    <name type="common">Chinaberry tree</name>
    <dbReference type="NCBI Taxonomy" id="155640"/>
    <lineage>
        <taxon>Eukaryota</taxon>
        <taxon>Viridiplantae</taxon>
        <taxon>Streptophyta</taxon>
        <taxon>Embryophyta</taxon>
        <taxon>Tracheophyta</taxon>
        <taxon>Spermatophyta</taxon>
        <taxon>Magnoliopsida</taxon>
        <taxon>eudicotyledons</taxon>
        <taxon>Gunneridae</taxon>
        <taxon>Pentapetalae</taxon>
        <taxon>rosids</taxon>
        <taxon>malvids</taxon>
        <taxon>Sapindales</taxon>
        <taxon>Meliaceae</taxon>
        <taxon>Melia</taxon>
    </lineage>
</organism>
<reference evidence="1 2" key="1">
    <citation type="journal article" date="2023" name="Science">
        <title>Complex scaffold remodeling in plant triterpene biosynthesis.</title>
        <authorList>
            <person name="De La Pena R."/>
            <person name="Hodgson H."/>
            <person name="Liu J.C."/>
            <person name="Stephenson M.J."/>
            <person name="Martin A.C."/>
            <person name="Owen C."/>
            <person name="Harkess A."/>
            <person name="Leebens-Mack J."/>
            <person name="Jimenez L.E."/>
            <person name="Osbourn A."/>
            <person name="Sattely E.S."/>
        </authorList>
    </citation>
    <scope>NUCLEOTIDE SEQUENCE [LARGE SCALE GENOMIC DNA]</scope>
    <source>
        <strain evidence="2">cv. JPN11</strain>
        <tissue evidence="1">Leaf</tissue>
    </source>
</reference>
<proteinExistence type="predicted"/>
<dbReference type="Proteomes" id="UP001164539">
    <property type="component" value="Chromosome 11"/>
</dbReference>
<accession>A0ACC1X7Z9</accession>
<keyword evidence="2" id="KW-1185">Reference proteome</keyword>
<gene>
    <name evidence="1" type="ORF">OWV82_021006</name>
</gene>
<comment type="caution">
    <text evidence="1">The sequence shown here is derived from an EMBL/GenBank/DDBJ whole genome shotgun (WGS) entry which is preliminary data.</text>
</comment>
<keyword evidence="1" id="KW-0645">Protease</keyword>
<keyword evidence="1" id="KW-0121">Carboxypeptidase</keyword>
<keyword evidence="1" id="KW-0378">Hydrolase</keyword>
<evidence type="ECO:0000313" key="1">
    <source>
        <dbReference type="EMBL" id="KAJ4707491.1"/>
    </source>
</evidence>
<dbReference type="EMBL" id="CM051404">
    <property type="protein sequence ID" value="KAJ4707491.1"/>
    <property type="molecule type" value="Genomic_DNA"/>
</dbReference>
<protein>
    <submittedName>
        <fullName evidence="1">Carboxypeptidase</fullName>
    </submittedName>
</protein>
<sequence length="478" mass="53451">MAFWSFSLLLFFFYCKSSAELITALPGQPAPVSFKQYSGYIVTDAHHGRALFYYFVEAESAESLKLPLTLWLNGGPGCSSLGFGAFMEHGPFQPAANGLLNKNKYSWNLVSNILYVESPIGVGFSYSNTSSDYMLWNDTMTAMDNLKFIVNWLEEFPQYKESELFLTGESYAGHYIPQLASLLVEYNKQPKIKPIKLKAIALGNPLLDFDISVLAGDYLWSHGAISDETLMLEKTVCNDSKFLRESVHHQRSLGCSEVFSQVAEEVGGDVDRGNLLLPLCLVSFSAEQFKLQGLHGKMHEKMMARNEASGDSCLPGRIFTYLNRPEVQKALHTNQAIASHLPNDWNFCSTTLLYQNDNLEINIIPLISALIREGIPVLLYSGDQDTKVPLTQTRKIANNLAKELKLIPFTTYAPWYDHKQVGGWSQSFGGFRDGKNTTYLTFATVRGAAHEVPFTSPSQALTLFRSFRTGSPLPRPHI</sequence>
<evidence type="ECO:0000313" key="2">
    <source>
        <dbReference type="Proteomes" id="UP001164539"/>
    </source>
</evidence>
<name>A0ACC1X7Z9_MELAZ</name>